<dbReference type="RefSeq" id="WP_107184664.1">
    <property type="nucleotide sequence ID" value="NZ_CP131574.1"/>
</dbReference>
<accession>A0A2T3KWF3</accession>
<feature type="transmembrane region" description="Helical" evidence="1">
    <location>
        <begin position="75"/>
        <end position="94"/>
    </location>
</feature>
<name>A0A2T3KWF3_PHOLD</name>
<keyword evidence="1" id="KW-1133">Transmembrane helix</keyword>
<gene>
    <name evidence="2" type="ORF">C0W93_07560</name>
</gene>
<feature type="transmembrane region" description="Helical" evidence="1">
    <location>
        <begin position="12"/>
        <end position="28"/>
    </location>
</feature>
<organism evidence="2 3">
    <name type="scientific">Photobacterium leiognathi subsp. mandapamensis</name>
    <name type="common">Photobacterium mandapamensis</name>
    <dbReference type="NCBI Taxonomy" id="48408"/>
    <lineage>
        <taxon>Bacteria</taxon>
        <taxon>Pseudomonadati</taxon>
        <taxon>Pseudomonadota</taxon>
        <taxon>Gammaproteobacteria</taxon>
        <taxon>Vibrionales</taxon>
        <taxon>Vibrionaceae</taxon>
        <taxon>Photobacterium</taxon>
    </lineage>
</organism>
<dbReference type="EMBL" id="PYNS01000005">
    <property type="protein sequence ID" value="PSV11734.1"/>
    <property type="molecule type" value="Genomic_DNA"/>
</dbReference>
<comment type="caution">
    <text evidence="2">The sequence shown here is derived from an EMBL/GenBank/DDBJ whole genome shotgun (WGS) entry which is preliminary data.</text>
</comment>
<evidence type="ECO:0000313" key="2">
    <source>
        <dbReference type="EMBL" id="PSV11734.1"/>
    </source>
</evidence>
<evidence type="ECO:0000256" key="1">
    <source>
        <dbReference type="SAM" id="Phobius"/>
    </source>
</evidence>
<dbReference type="Proteomes" id="UP000240530">
    <property type="component" value="Unassembled WGS sequence"/>
</dbReference>
<feature type="transmembrane region" description="Helical" evidence="1">
    <location>
        <begin position="183"/>
        <end position="202"/>
    </location>
</feature>
<keyword evidence="1" id="KW-0812">Transmembrane</keyword>
<feature type="transmembrane region" description="Helical" evidence="1">
    <location>
        <begin position="100"/>
        <end position="119"/>
    </location>
</feature>
<reference evidence="2 3" key="1">
    <citation type="submission" date="2018-03" db="EMBL/GenBank/DDBJ databases">
        <title>Whole genome sequencing of Histamine producing bacteria.</title>
        <authorList>
            <person name="Butler K."/>
        </authorList>
    </citation>
    <scope>NUCLEOTIDE SEQUENCE [LARGE SCALE GENOMIC DNA]</scope>
    <source>
        <strain evidence="2 3">Res.4.1</strain>
    </source>
</reference>
<protein>
    <submittedName>
        <fullName evidence="2">Uncharacterized protein</fullName>
    </submittedName>
</protein>
<sequence length="219" mass="25384">MSSDLKYIGQKLIHIVALMVLVSLPVWVIRYDVLVLKNNIPEQSATEYMEQCLLFATMLCYGYIGYQSKRYRKTFYLISAFFACMLIRELDSFFDQMVHHGFWVIPALVVAFSAISYALSDRKNTVINLKQFMENKHFPVLVLGLAILFVFSRLLGMGSFWHQIMGDAFIRVVKNIAEESTELLGYTIIFYASVNYLFFYLNTLSNKKSCHRNNTIIKS</sequence>
<feature type="transmembrane region" description="Helical" evidence="1">
    <location>
        <begin position="48"/>
        <end position="66"/>
    </location>
</feature>
<feature type="transmembrane region" description="Helical" evidence="1">
    <location>
        <begin position="140"/>
        <end position="163"/>
    </location>
</feature>
<evidence type="ECO:0000313" key="3">
    <source>
        <dbReference type="Proteomes" id="UP000240530"/>
    </source>
</evidence>
<dbReference type="AlphaFoldDB" id="A0A2T3KWF3"/>
<keyword evidence="1" id="KW-0472">Membrane</keyword>
<proteinExistence type="predicted"/>